<dbReference type="GO" id="GO:0004190">
    <property type="term" value="F:aspartic-type endopeptidase activity"/>
    <property type="evidence" value="ECO:0007669"/>
    <property type="project" value="InterPro"/>
</dbReference>
<sequence>MMGITIKFLLIGSLLAASSALGKDDDTQHDSLTSIPGFKFNRVVGQRPHGKSRLQRTHRSNRLEASRHDKSGARSAAAILGAHQRKIGGTGYENITATTAQGTQYGIKASFRGFEMTLTLDTGSSDTWAVAEGFECVNWSGEVIHSSYCGFGPAYPSGFEYGEIEDEHFYIQYGDGEIAEGPLGFVDVTVGDITVKNQTVALPNSTYWYGDNVTSGIIGLAYSSLTNAYVGDLDQHSSIYQVPYMPIFTSMVQQGLIPGTFSIAISRNSSGGMIGWGGIPYEIAGLDYMYATYVDIIVTNLVDNPYTSYDYSFYTVIPDGVIFGSSTDSKKYPYIVDSGTTLIYVPPTLAEQINAAFSPPAVYSWMYGAYFTACDAIAPVFAIVLGNTPFYLNPVDMIYRGIKDPITGLCMTAIASGGMGPYILGDAFMQNVMTTFDIDNAQIGFVSRRFY</sequence>
<keyword evidence="6" id="KW-0645">Protease</keyword>
<dbReference type="AlphaFoldDB" id="R8BLX6"/>
<dbReference type="InterPro" id="IPR001461">
    <property type="entry name" value="Aspartic_peptidase_A1"/>
</dbReference>
<evidence type="ECO:0000256" key="1">
    <source>
        <dbReference type="ARBA" id="ARBA00007447"/>
    </source>
</evidence>
<evidence type="ECO:0000313" key="6">
    <source>
        <dbReference type="EMBL" id="EOO00290.1"/>
    </source>
</evidence>
<dbReference type="GO" id="GO:0006508">
    <property type="term" value="P:proteolysis"/>
    <property type="evidence" value="ECO:0007669"/>
    <property type="project" value="UniProtKB-KW"/>
</dbReference>
<dbReference type="Gene3D" id="2.40.70.10">
    <property type="entry name" value="Acid Proteases"/>
    <property type="match status" value="2"/>
</dbReference>
<keyword evidence="7" id="KW-1185">Reference proteome</keyword>
<evidence type="ECO:0000259" key="5">
    <source>
        <dbReference type="PROSITE" id="PS51767"/>
    </source>
</evidence>
<evidence type="ECO:0000256" key="2">
    <source>
        <dbReference type="PIRSR" id="PIRSR601461-1"/>
    </source>
</evidence>
<dbReference type="KEGG" id="tmn:UCRPA7_4196"/>
<proteinExistence type="inferred from homology"/>
<feature type="active site" evidence="2">
    <location>
        <position position="337"/>
    </location>
</feature>
<dbReference type="CDD" id="cd05471">
    <property type="entry name" value="pepsin_like"/>
    <property type="match status" value="1"/>
</dbReference>
<dbReference type="PRINTS" id="PR00792">
    <property type="entry name" value="PEPSIN"/>
</dbReference>
<dbReference type="RefSeq" id="XP_007914957.1">
    <property type="nucleotide sequence ID" value="XM_007916766.1"/>
</dbReference>
<evidence type="ECO:0000313" key="7">
    <source>
        <dbReference type="Proteomes" id="UP000014074"/>
    </source>
</evidence>
<feature type="compositionally biased region" description="Basic residues" evidence="3">
    <location>
        <begin position="48"/>
        <end position="60"/>
    </location>
</feature>
<dbReference type="Pfam" id="PF00026">
    <property type="entry name" value="Asp"/>
    <property type="match status" value="1"/>
</dbReference>
<dbReference type="OrthoDB" id="15189at2759"/>
<gene>
    <name evidence="6" type="ORF">UCRPA7_4196</name>
</gene>
<dbReference type="SUPFAM" id="SSF50630">
    <property type="entry name" value="Acid proteases"/>
    <property type="match status" value="1"/>
</dbReference>
<evidence type="ECO:0000256" key="3">
    <source>
        <dbReference type="SAM" id="MobiDB-lite"/>
    </source>
</evidence>
<dbReference type="GeneID" id="19324621"/>
<keyword evidence="6" id="KW-0378">Hydrolase</keyword>
<keyword evidence="4" id="KW-0732">Signal</keyword>
<dbReference type="InterPro" id="IPR034164">
    <property type="entry name" value="Pepsin-like_dom"/>
</dbReference>
<dbReference type="PROSITE" id="PS51767">
    <property type="entry name" value="PEPTIDASE_A1"/>
    <property type="match status" value="1"/>
</dbReference>
<dbReference type="EMBL" id="KB933100">
    <property type="protein sequence ID" value="EOO00290.1"/>
    <property type="molecule type" value="Genomic_DNA"/>
</dbReference>
<feature type="compositionally biased region" description="Basic and acidic residues" evidence="3">
    <location>
        <begin position="61"/>
        <end position="71"/>
    </location>
</feature>
<dbReference type="eggNOG" id="KOG1339">
    <property type="taxonomic scope" value="Eukaryota"/>
</dbReference>
<protein>
    <submittedName>
        <fullName evidence="6">Putative eukaryotic aspartyl protease protein</fullName>
    </submittedName>
</protein>
<dbReference type="PANTHER" id="PTHR47966:SF47">
    <property type="entry name" value="ENDOPEPTIDASE, PUTATIVE (AFU_ORTHOLOGUE AFUA_3G01220)-RELATED"/>
    <property type="match status" value="1"/>
</dbReference>
<dbReference type="Proteomes" id="UP000014074">
    <property type="component" value="Unassembled WGS sequence"/>
</dbReference>
<dbReference type="GO" id="GO:0000324">
    <property type="term" value="C:fungal-type vacuole"/>
    <property type="evidence" value="ECO:0007669"/>
    <property type="project" value="TreeGrafter"/>
</dbReference>
<name>R8BLX6_PHAM7</name>
<dbReference type="InterPro" id="IPR033121">
    <property type="entry name" value="PEPTIDASE_A1"/>
</dbReference>
<feature type="region of interest" description="Disordered" evidence="3">
    <location>
        <begin position="46"/>
        <end position="71"/>
    </location>
</feature>
<feature type="domain" description="Peptidase A1" evidence="5">
    <location>
        <begin position="105"/>
        <end position="446"/>
    </location>
</feature>
<feature type="active site" evidence="2">
    <location>
        <position position="121"/>
    </location>
</feature>
<reference evidence="7" key="1">
    <citation type="journal article" date="2013" name="Genome Announc.">
        <title>Draft genome sequence of the ascomycete Phaeoacremonium aleophilum strain UCR-PA7, a causal agent of the esca disease complex in grapevines.</title>
        <authorList>
            <person name="Blanco-Ulate B."/>
            <person name="Rolshausen P."/>
            <person name="Cantu D."/>
        </authorList>
    </citation>
    <scope>NUCLEOTIDE SEQUENCE [LARGE SCALE GENOMIC DNA]</scope>
    <source>
        <strain evidence="7">UCR-PA7</strain>
    </source>
</reference>
<dbReference type="MEROPS" id="A01.081"/>
<organism evidence="6 7">
    <name type="scientific">Phaeoacremonium minimum (strain UCR-PA7)</name>
    <name type="common">Esca disease fungus</name>
    <name type="synonym">Togninia minima</name>
    <dbReference type="NCBI Taxonomy" id="1286976"/>
    <lineage>
        <taxon>Eukaryota</taxon>
        <taxon>Fungi</taxon>
        <taxon>Dikarya</taxon>
        <taxon>Ascomycota</taxon>
        <taxon>Pezizomycotina</taxon>
        <taxon>Sordariomycetes</taxon>
        <taxon>Sordariomycetidae</taxon>
        <taxon>Togniniales</taxon>
        <taxon>Togniniaceae</taxon>
        <taxon>Phaeoacremonium</taxon>
    </lineage>
</organism>
<dbReference type="HOGENOM" id="CLU_035052_0_0_1"/>
<feature type="signal peptide" evidence="4">
    <location>
        <begin position="1"/>
        <end position="16"/>
    </location>
</feature>
<comment type="similarity">
    <text evidence="1">Belongs to the peptidase A1 family.</text>
</comment>
<dbReference type="PANTHER" id="PTHR47966">
    <property type="entry name" value="BETA-SITE APP-CLEAVING ENZYME, ISOFORM A-RELATED"/>
    <property type="match status" value="1"/>
</dbReference>
<feature type="chain" id="PRO_5004452769" evidence="4">
    <location>
        <begin position="17"/>
        <end position="451"/>
    </location>
</feature>
<dbReference type="InterPro" id="IPR021109">
    <property type="entry name" value="Peptidase_aspartic_dom_sf"/>
</dbReference>
<accession>R8BLX6</accession>
<evidence type="ECO:0000256" key="4">
    <source>
        <dbReference type="SAM" id="SignalP"/>
    </source>
</evidence>